<keyword evidence="2" id="KW-1185">Reference proteome</keyword>
<evidence type="ECO:0000313" key="1">
    <source>
        <dbReference type="EMBL" id="KIR63818.1"/>
    </source>
</evidence>
<dbReference type="Proteomes" id="UP000053800">
    <property type="component" value="Unassembled WGS sequence"/>
</dbReference>
<accession>A0ABR5BBW7</accession>
<reference evidence="1 2" key="1">
    <citation type="submission" date="2015-01" db="EMBL/GenBank/DDBJ databases">
        <title>The Genome Sequence of Cryptococcus gattii CA1873.</title>
        <authorList>
            <consortium name="The Broad Institute Genomics Platform"/>
            <person name="Cuomo C."/>
            <person name="Litvintseva A."/>
            <person name="Chen Y."/>
            <person name="Heitman J."/>
            <person name="Sun S."/>
            <person name="Springer D."/>
            <person name="Dromer F."/>
            <person name="Young S."/>
            <person name="Zeng Q."/>
            <person name="Gargeya S."/>
            <person name="Abouelleil A."/>
            <person name="Alvarado L."/>
            <person name="Chapman S.B."/>
            <person name="Gainer-Dewar J."/>
            <person name="Goldberg J."/>
            <person name="Griggs A."/>
            <person name="Gujja S."/>
            <person name="Hansen M."/>
            <person name="Howarth C."/>
            <person name="Imamovic A."/>
            <person name="Larimer J."/>
            <person name="Murphy C."/>
            <person name="Naylor J."/>
            <person name="Pearson M."/>
            <person name="Priest M."/>
            <person name="Roberts A."/>
            <person name="Saif S."/>
            <person name="Shea T."/>
            <person name="Sykes S."/>
            <person name="Wortman J."/>
            <person name="Nusbaum C."/>
            <person name="Birren B."/>
        </authorList>
    </citation>
    <scope>NUCLEOTIDE SEQUENCE [LARGE SCALE GENOMIC DNA]</scope>
    <source>
        <strain evidence="1 2">CA1873</strain>
    </source>
</reference>
<sequence>MGSAKYQTQRKIVDLDTGVRSDNLMAEKLQQEGVNAISSMAPQVQPPYPPSPFVPLSESHPQSAFENPSVSPDEIDYFTETRKFRLRHAMEEDGCDMMSSAAPPTLLTKITGEVWKELRPSIDIETIDLETGYRYDRLLRAKLDKASSLDQSAPAPEHSTHLGHTGLGERPFTHLCPPSIVSPQMPPLNEQRTVIGWQPSLLPLHAVPLPSPHASLDVSGPALYHPASIFGPFTGELPAAPQPITHHPPQTELCVAQVRSQKLIRQAACVNMQLQGCSQTHIQPDLGAPLPLNAIFLRRVVSTQRGTQDLWTVGA</sequence>
<evidence type="ECO:0000313" key="2">
    <source>
        <dbReference type="Proteomes" id="UP000053800"/>
    </source>
</evidence>
<gene>
    <name evidence="1" type="ORF">I314_03224</name>
</gene>
<name>A0ABR5BBW7_CRYGA</name>
<evidence type="ECO:0008006" key="3">
    <source>
        <dbReference type="Google" id="ProtNLM"/>
    </source>
</evidence>
<dbReference type="EMBL" id="KN848895">
    <property type="protein sequence ID" value="KIR63818.1"/>
    <property type="molecule type" value="Genomic_DNA"/>
</dbReference>
<proteinExistence type="predicted"/>
<organism evidence="1 2">
    <name type="scientific">Cryptococcus bacillisporus CA1873</name>
    <dbReference type="NCBI Taxonomy" id="1296111"/>
    <lineage>
        <taxon>Eukaryota</taxon>
        <taxon>Fungi</taxon>
        <taxon>Dikarya</taxon>
        <taxon>Basidiomycota</taxon>
        <taxon>Agaricomycotina</taxon>
        <taxon>Tremellomycetes</taxon>
        <taxon>Tremellales</taxon>
        <taxon>Cryptococcaceae</taxon>
        <taxon>Cryptococcus</taxon>
        <taxon>Cryptococcus gattii species complex</taxon>
    </lineage>
</organism>
<protein>
    <recommendedName>
        <fullName evidence="3">HMG box domain-containing protein</fullName>
    </recommendedName>
</protein>